<protein>
    <submittedName>
        <fullName evidence="1">Uncharacterized protein</fullName>
    </submittedName>
</protein>
<comment type="caution">
    <text evidence="1">The sequence shown here is derived from an EMBL/GenBank/DDBJ whole genome shotgun (WGS) entry which is preliminary data.</text>
</comment>
<dbReference type="EMBL" id="JBIAFJ010000005">
    <property type="protein sequence ID" value="MFE9169729.1"/>
    <property type="molecule type" value="Genomic_DNA"/>
</dbReference>
<evidence type="ECO:0000313" key="1">
    <source>
        <dbReference type="EMBL" id="MFE9169729.1"/>
    </source>
</evidence>
<evidence type="ECO:0000313" key="2">
    <source>
        <dbReference type="Proteomes" id="UP001601197"/>
    </source>
</evidence>
<dbReference type="RefSeq" id="WP_267893331.1">
    <property type="nucleotide sequence ID" value="NZ_JBIAFJ010000005.1"/>
</dbReference>
<proteinExistence type="predicted"/>
<reference evidence="1 2" key="1">
    <citation type="submission" date="2024-10" db="EMBL/GenBank/DDBJ databases">
        <title>The Natural Products Discovery Center: Release of the First 8490 Sequenced Strains for Exploring Actinobacteria Biosynthetic Diversity.</title>
        <authorList>
            <person name="Kalkreuter E."/>
            <person name="Kautsar S.A."/>
            <person name="Yang D."/>
            <person name="Bader C.D."/>
            <person name="Teijaro C.N."/>
            <person name="Fluegel L."/>
            <person name="Davis C.M."/>
            <person name="Simpson J.R."/>
            <person name="Lauterbach L."/>
            <person name="Steele A.D."/>
            <person name="Gui C."/>
            <person name="Meng S."/>
            <person name="Li G."/>
            <person name="Viehrig K."/>
            <person name="Ye F."/>
            <person name="Su P."/>
            <person name="Kiefer A.F."/>
            <person name="Nichols A."/>
            <person name="Cepeda A.J."/>
            <person name="Yan W."/>
            <person name="Fan B."/>
            <person name="Jiang Y."/>
            <person name="Adhikari A."/>
            <person name="Zheng C.-J."/>
            <person name="Schuster L."/>
            <person name="Cowan T.M."/>
            <person name="Smanski M.J."/>
            <person name="Chevrette M.G."/>
            <person name="De Carvalho L.P.S."/>
            <person name="Shen B."/>
        </authorList>
    </citation>
    <scope>NUCLEOTIDE SEQUENCE [LARGE SCALE GENOMIC DNA]</scope>
    <source>
        <strain evidence="1 2">NPDC007147</strain>
    </source>
</reference>
<name>A0ABW6KQL9_9ACTN</name>
<accession>A0ABW6KQL9</accession>
<sequence>MSHLLTSLLTKAAAAVIEALVMRLLVQLWNAYTRGGHPTPAAV</sequence>
<keyword evidence="2" id="KW-1185">Reference proteome</keyword>
<organism evidence="1 2">
    <name type="scientific">Streptomyces kebangsaanensis</name>
    <dbReference type="NCBI Taxonomy" id="864058"/>
    <lineage>
        <taxon>Bacteria</taxon>
        <taxon>Bacillati</taxon>
        <taxon>Actinomycetota</taxon>
        <taxon>Actinomycetes</taxon>
        <taxon>Kitasatosporales</taxon>
        <taxon>Streptomycetaceae</taxon>
        <taxon>Streptomyces</taxon>
    </lineage>
</organism>
<dbReference type="Proteomes" id="UP001601197">
    <property type="component" value="Unassembled WGS sequence"/>
</dbReference>
<gene>
    <name evidence="1" type="ORF">ACFYNZ_09400</name>
</gene>